<gene>
    <name evidence="1" type="ORF">EI981_21205</name>
</gene>
<dbReference type="CDD" id="cd02440">
    <property type="entry name" value="AdoMet_MTases"/>
    <property type="match status" value="1"/>
</dbReference>
<name>A0A3S9V2E8_9BACL</name>
<evidence type="ECO:0000313" key="1">
    <source>
        <dbReference type="EMBL" id="AZS16731.1"/>
    </source>
</evidence>
<dbReference type="Pfam" id="PF06962">
    <property type="entry name" value="rRNA_methylase"/>
    <property type="match status" value="1"/>
</dbReference>
<dbReference type="InterPro" id="IPR010719">
    <property type="entry name" value="MnmM_MeTrfase"/>
</dbReference>
<evidence type="ECO:0000313" key="2">
    <source>
        <dbReference type="Proteomes" id="UP000270678"/>
    </source>
</evidence>
<protein>
    <submittedName>
        <fullName evidence="1">Methyltransferase domain-containing protein</fullName>
    </submittedName>
</protein>
<dbReference type="GO" id="GO:0032259">
    <property type="term" value="P:methylation"/>
    <property type="evidence" value="ECO:0007669"/>
    <property type="project" value="UniProtKB-KW"/>
</dbReference>
<organism evidence="1 2">
    <name type="scientific">Paenibacillus lutimineralis</name>
    <dbReference type="NCBI Taxonomy" id="2707005"/>
    <lineage>
        <taxon>Bacteria</taxon>
        <taxon>Bacillati</taxon>
        <taxon>Bacillota</taxon>
        <taxon>Bacilli</taxon>
        <taxon>Bacillales</taxon>
        <taxon>Paenibacillaceae</taxon>
        <taxon>Paenibacillus</taxon>
    </lineage>
</organism>
<dbReference type="PANTHER" id="PTHR35276:SF1">
    <property type="entry name" value="TRNA (MNM(5)S(2)U34)-METHYLTRANSFERASE, CHLOROPLASTIC"/>
    <property type="match status" value="1"/>
</dbReference>
<dbReference type="GO" id="GO:0008168">
    <property type="term" value="F:methyltransferase activity"/>
    <property type="evidence" value="ECO:0007669"/>
    <property type="project" value="UniProtKB-KW"/>
</dbReference>
<keyword evidence="1" id="KW-0808">Transferase</keyword>
<dbReference type="EMBL" id="CP034346">
    <property type="protein sequence ID" value="AZS16731.1"/>
    <property type="molecule type" value="Genomic_DNA"/>
</dbReference>
<keyword evidence="2" id="KW-1185">Reference proteome</keyword>
<keyword evidence="1" id="KW-0489">Methyltransferase</keyword>
<dbReference type="Gene3D" id="3.40.50.150">
    <property type="entry name" value="Vaccinia Virus protein VP39"/>
    <property type="match status" value="1"/>
</dbReference>
<reference evidence="2" key="1">
    <citation type="submission" date="2018-12" db="EMBL/GenBank/DDBJ databases">
        <title>Complete genome sequence of Paenibacillus sp. MBLB1234.</title>
        <authorList>
            <person name="Nam Y.-D."/>
            <person name="Kang J."/>
            <person name="Chung W.-H."/>
            <person name="Park Y.S."/>
        </authorList>
    </citation>
    <scope>NUCLEOTIDE SEQUENCE [LARGE SCALE GENOMIC DNA]</scope>
    <source>
        <strain evidence="2">MBLB1234</strain>
    </source>
</reference>
<dbReference type="RefSeq" id="WP_127001625.1">
    <property type="nucleotide sequence ID" value="NZ_CP034346.1"/>
</dbReference>
<dbReference type="InterPro" id="IPR029063">
    <property type="entry name" value="SAM-dependent_MTases_sf"/>
</dbReference>
<dbReference type="Proteomes" id="UP000270678">
    <property type="component" value="Chromosome"/>
</dbReference>
<accession>A0A3S9V2E8</accession>
<dbReference type="PANTHER" id="PTHR35276">
    <property type="entry name" value="S-ADENOSYL-L-METHIONINE-DEPENDENT METHYLTRANSFERASES SUPERFAMILY PROTEIN"/>
    <property type="match status" value="1"/>
</dbReference>
<proteinExistence type="predicted"/>
<dbReference type="OrthoDB" id="9792989at2"/>
<sequence>MGFLSVLSFAHKLVADRLQPGELSIDATAGTGADTLFLAKACGRRGLVWAFDIQAEALRLTQERLDRESGDELAQVTLLQQSHAEMKEQLPSSTRGQIGAVMFNLGYLPVEEADQSLITLPESTIAALETAVSLLRPRGIATIVLYPGHPGGDQEAEAVHAWAANLPSSIGQTILYRQIQRPHAPYLIAIEKK</sequence>
<dbReference type="SUPFAM" id="SSF53335">
    <property type="entry name" value="S-adenosyl-L-methionine-dependent methyltransferases"/>
    <property type="match status" value="1"/>
</dbReference>
<dbReference type="AlphaFoldDB" id="A0A3S9V2E8"/>
<dbReference type="KEGG" id="plut:EI981_21205"/>